<evidence type="ECO:0000256" key="8">
    <source>
        <dbReference type="ARBA" id="ARBA00005412"/>
    </source>
</evidence>
<gene>
    <name evidence="23" type="ORF">SAMN05444280_102144</name>
</gene>
<evidence type="ECO:0000259" key="22">
    <source>
        <dbReference type="Pfam" id="PF24621"/>
    </source>
</evidence>
<keyword evidence="17" id="KW-0057">Aromatic amino acid biosynthesis</keyword>
<organism evidence="23 24">
    <name type="scientific">Tangfeifania diversioriginum</name>
    <dbReference type="NCBI Taxonomy" id="1168035"/>
    <lineage>
        <taxon>Bacteria</taxon>
        <taxon>Pseudomonadati</taxon>
        <taxon>Bacteroidota</taxon>
        <taxon>Bacteroidia</taxon>
        <taxon>Marinilabiliales</taxon>
        <taxon>Prolixibacteraceae</taxon>
        <taxon>Tangfeifania</taxon>
    </lineage>
</organism>
<evidence type="ECO:0000256" key="5">
    <source>
        <dbReference type="ARBA" id="ARBA00003485"/>
    </source>
</evidence>
<evidence type="ECO:0000256" key="7">
    <source>
        <dbReference type="ARBA" id="ARBA00004661"/>
    </source>
</evidence>
<comment type="cofactor">
    <cofactor evidence="3">
        <name>Co(2+)</name>
        <dbReference type="ChEBI" id="CHEBI:48828"/>
    </cofactor>
</comment>
<dbReference type="NCBIfam" id="TIGR01357">
    <property type="entry name" value="aroB"/>
    <property type="match status" value="1"/>
</dbReference>
<dbReference type="InterPro" id="IPR030963">
    <property type="entry name" value="DHQ_synth_fam"/>
</dbReference>
<comment type="subcellular location">
    <subcellularLocation>
        <location evidence="6">Cytoplasm</location>
    </subcellularLocation>
</comment>
<dbReference type="OrthoDB" id="9806583at2"/>
<keyword evidence="19" id="KW-0170">Cobalt</keyword>
<protein>
    <recommendedName>
        <fullName evidence="10 20">3-dehydroquinate synthase</fullName>
        <ecNumber evidence="9 20">4.2.3.4</ecNumber>
    </recommendedName>
</protein>
<evidence type="ECO:0000256" key="18">
    <source>
        <dbReference type="ARBA" id="ARBA00023239"/>
    </source>
</evidence>
<evidence type="ECO:0000259" key="21">
    <source>
        <dbReference type="Pfam" id="PF01761"/>
    </source>
</evidence>
<comment type="catalytic activity">
    <reaction evidence="1">
        <text>7-phospho-2-dehydro-3-deoxy-D-arabino-heptonate = 3-dehydroquinate + phosphate</text>
        <dbReference type="Rhea" id="RHEA:21968"/>
        <dbReference type="ChEBI" id="CHEBI:32364"/>
        <dbReference type="ChEBI" id="CHEBI:43474"/>
        <dbReference type="ChEBI" id="CHEBI:58394"/>
        <dbReference type="EC" id="4.2.3.4"/>
    </reaction>
</comment>
<dbReference type="Pfam" id="PF24621">
    <property type="entry name" value="DHQS_C"/>
    <property type="match status" value="1"/>
</dbReference>
<evidence type="ECO:0000256" key="14">
    <source>
        <dbReference type="ARBA" id="ARBA00022741"/>
    </source>
</evidence>
<keyword evidence="14" id="KW-0547">Nucleotide-binding</keyword>
<evidence type="ECO:0000256" key="2">
    <source>
        <dbReference type="ARBA" id="ARBA00001911"/>
    </source>
</evidence>
<name>A0A1M6BA69_9BACT</name>
<keyword evidence="12" id="KW-0028">Amino-acid biosynthesis</keyword>
<dbReference type="InterPro" id="IPR016037">
    <property type="entry name" value="DHQ_synth_AroB"/>
</dbReference>
<evidence type="ECO:0000256" key="11">
    <source>
        <dbReference type="ARBA" id="ARBA00022490"/>
    </source>
</evidence>
<reference evidence="23 24" key="1">
    <citation type="submission" date="2016-11" db="EMBL/GenBank/DDBJ databases">
        <authorList>
            <person name="Jaros S."/>
            <person name="Januszkiewicz K."/>
            <person name="Wedrychowicz H."/>
        </authorList>
    </citation>
    <scope>NUCLEOTIDE SEQUENCE [LARGE SCALE GENOMIC DNA]</scope>
    <source>
        <strain evidence="23 24">DSM 27063</strain>
    </source>
</reference>
<evidence type="ECO:0000256" key="4">
    <source>
        <dbReference type="ARBA" id="ARBA00001947"/>
    </source>
</evidence>
<evidence type="ECO:0000256" key="13">
    <source>
        <dbReference type="ARBA" id="ARBA00022723"/>
    </source>
</evidence>
<dbReference type="GO" id="GO:0009423">
    <property type="term" value="P:chorismate biosynthetic process"/>
    <property type="evidence" value="ECO:0007669"/>
    <property type="project" value="UniProtKB-UniRule"/>
</dbReference>
<dbReference type="FunFam" id="3.40.50.1970:FF:000007">
    <property type="entry name" value="Pentafunctional AROM polypeptide"/>
    <property type="match status" value="1"/>
</dbReference>
<evidence type="ECO:0000256" key="12">
    <source>
        <dbReference type="ARBA" id="ARBA00022605"/>
    </source>
</evidence>
<keyword evidence="15" id="KW-0862">Zinc</keyword>
<dbReference type="GO" id="GO:0009073">
    <property type="term" value="P:aromatic amino acid family biosynthetic process"/>
    <property type="evidence" value="ECO:0007669"/>
    <property type="project" value="UniProtKB-KW"/>
</dbReference>
<sequence>MGNSNIYSKIIYTRSPQTELRAWIKKYEPGKVFLATEKKVDEIWMPQFDDFFQSEGIKKVVIPAGENNKKLESVEKIWKFLSQNGADRKSLLINIGGGMLTDLAGFAASTFKRGLDFLNVPTTLLSQVDASVGGKTGINFNGLKNEVGTFKEPVAVIINTDFLKTIDRENFISGYAEMIKHGLIKSPEHLDELKIFDFKNIDYNQLQEIIRHSVEVKKYFVANDFQEGGIRKALNFGHTAGHAFESLAMEQNRPVLHGYAVAYGMITELFLSEIKCGFPLNEQNGLIEWLLNIYGKLEIEKFDFERLFELMTHDKKNESGRINFTLLPKIGEIAINQNCEKELIFDALNFYKNLKPA</sequence>
<keyword evidence="16" id="KW-0520">NAD</keyword>
<dbReference type="GO" id="GO:0005737">
    <property type="term" value="C:cytoplasm"/>
    <property type="evidence" value="ECO:0007669"/>
    <property type="project" value="UniProtKB-SubCell"/>
</dbReference>
<evidence type="ECO:0000256" key="16">
    <source>
        <dbReference type="ARBA" id="ARBA00023027"/>
    </source>
</evidence>
<dbReference type="InterPro" id="IPR030960">
    <property type="entry name" value="DHQS/DOIS_N"/>
</dbReference>
<accession>A0A1M6BA69</accession>
<evidence type="ECO:0000256" key="20">
    <source>
        <dbReference type="NCBIfam" id="TIGR01357"/>
    </source>
</evidence>
<evidence type="ECO:0000256" key="15">
    <source>
        <dbReference type="ARBA" id="ARBA00022833"/>
    </source>
</evidence>
<dbReference type="Proteomes" id="UP000184050">
    <property type="component" value="Unassembled WGS sequence"/>
</dbReference>
<dbReference type="EMBL" id="FQZE01000002">
    <property type="protein sequence ID" value="SHI45640.1"/>
    <property type="molecule type" value="Genomic_DNA"/>
</dbReference>
<dbReference type="STRING" id="1168035.SAMN05444280_102144"/>
<dbReference type="Gene3D" id="3.40.50.1970">
    <property type="match status" value="1"/>
</dbReference>
<dbReference type="GO" id="GO:0046872">
    <property type="term" value="F:metal ion binding"/>
    <property type="evidence" value="ECO:0007669"/>
    <property type="project" value="UniProtKB-KW"/>
</dbReference>
<keyword evidence="24" id="KW-1185">Reference proteome</keyword>
<evidence type="ECO:0000256" key="3">
    <source>
        <dbReference type="ARBA" id="ARBA00001941"/>
    </source>
</evidence>
<comment type="cofactor">
    <cofactor evidence="4">
        <name>Zn(2+)</name>
        <dbReference type="ChEBI" id="CHEBI:29105"/>
    </cofactor>
</comment>
<keyword evidence="11" id="KW-0963">Cytoplasm</keyword>
<evidence type="ECO:0000313" key="24">
    <source>
        <dbReference type="Proteomes" id="UP000184050"/>
    </source>
</evidence>
<keyword evidence="13" id="KW-0479">Metal-binding</keyword>
<dbReference type="CDD" id="cd08195">
    <property type="entry name" value="DHQS"/>
    <property type="match status" value="1"/>
</dbReference>
<evidence type="ECO:0000256" key="6">
    <source>
        <dbReference type="ARBA" id="ARBA00004496"/>
    </source>
</evidence>
<proteinExistence type="inferred from homology"/>
<keyword evidence="18" id="KW-0456">Lyase</keyword>
<dbReference type="PANTHER" id="PTHR43622:SF7">
    <property type="entry name" value="3-DEHYDROQUINATE SYNTHASE, CHLOROPLASTIC"/>
    <property type="match status" value="1"/>
</dbReference>
<dbReference type="PANTHER" id="PTHR43622">
    <property type="entry name" value="3-DEHYDROQUINATE SYNTHASE"/>
    <property type="match status" value="1"/>
</dbReference>
<dbReference type="InterPro" id="IPR050071">
    <property type="entry name" value="Dehydroquinate_synthase"/>
</dbReference>
<dbReference type="GO" id="GO:0008652">
    <property type="term" value="P:amino acid biosynthetic process"/>
    <property type="evidence" value="ECO:0007669"/>
    <property type="project" value="UniProtKB-KW"/>
</dbReference>
<evidence type="ECO:0000256" key="1">
    <source>
        <dbReference type="ARBA" id="ARBA00001393"/>
    </source>
</evidence>
<dbReference type="Pfam" id="PF01761">
    <property type="entry name" value="DHQ_synthase"/>
    <property type="match status" value="1"/>
</dbReference>
<evidence type="ECO:0000256" key="19">
    <source>
        <dbReference type="ARBA" id="ARBA00023285"/>
    </source>
</evidence>
<comment type="cofactor">
    <cofactor evidence="2">
        <name>NAD(+)</name>
        <dbReference type="ChEBI" id="CHEBI:57540"/>
    </cofactor>
</comment>
<comment type="function">
    <text evidence="5">Catalyzes the conversion of 3-deoxy-D-arabino-heptulosonate 7-phosphate (DAHP) to dehydroquinate (DHQ).</text>
</comment>
<dbReference type="AlphaFoldDB" id="A0A1M6BA69"/>
<evidence type="ECO:0000256" key="17">
    <source>
        <dbReference type="ARBA" id="ARBA00023141"/>
    </source>
</evidence>
<dbReference type="GO" id="GO:0000166">
    <property type="term" value="F:nucleotide binding"/>
    <property type="evidence" value="ECO:0007669"/>
    <property type="project" value="UniProtKB-KW"/>
</dbReference>
<dbReference type="Gene3D" id="1.20.1090.10">
    <property type="entry name" value="Dehydroquinate synthase-like - alpha domain"/>
    <property type="match status" value="1"/>
</dbReference>
<dbReference type="GO" id="GO:0003856">
    <property type="term" value="F:3-dehydroquinate synthase activity"/>
    <property type="evidence" value="ECO:0007669"/>
    <property type="project" value="UniProtKB-UniRule"/>
</dbReference>
<evidence type="ECO:0000313" key="23">
    <source>
        <dbReference type="EMBL" id="SHI45640.1"/>
    </source>
</evidence>
<dbReference type="SUPFAM" id="SSF56796">
    <property type="entry name" value="Dehydroquinate synthase-like"/>
    <property type="match status" value="1"/>
</dbReference>
<evidence type="ECO:0000256" key="10">
    <source>
        <dbReference type="ARBA" id="ARBA00017684"/>
    </source>
</evidence>
<feature type="domain" description="3-dehydroquinate synthase C-terminal" evidence="22">
    <location>
        <begin position="174"/>
        <end position="317"/>
    </location>
</feature>
<dbReference type="EC" id="4.2.3.4" evidence="9 20"/>
<dbReference type="PIRSF" id="PIRSF001455">
    <property type="entry name" value="DHQ_synth"/>
    <property type="match status" value="1"/>
</dbReference>
<feature type="domain" description="3-dehydroquinate synthase N-terminal" evidence="21">
    <location>
        <begin position="60"/>
        <end position="172"/>
    </location>
</feature>
<dbReference type="InterPro" id="IPR056179">
    <property type="entry name" value="DHQS_C"/>
</dbReference>
<comment type="similarity">
    <text evidence="8">Belongs to the sugar phosphate cyclases superfamily. Dehydroquinate synthase family.</text>
</comment>
<dbReference type="RefSeq" id="WP_073164749.1">
    <property type="nucleotide sequence ID" value="NZ_FQZE01000002.1"/>
</dbReference>
<comment type="pathway">
    <text evidence="7">Metabolic intermediate biosynthesis; chorismate biosynthesis; chorismate from D-erythrose 4-phosphate and phosphoenolpyruvate: step 2/7.</text>
</comment>
<evidence type="ECO:0000256" key="9">
    <source>
        <dbReference type="ARBA" id="ARBA00013031"/>
    </source>
</evidence>